<feature type="transmembrane region" description="Helical" evidence="10">
    <location>
        <begin position="13"/>
        <end position="35"/>
    </location>
</feature>
<comment type="similarity">
    <text evidence="3">Belongs to the nicotinamide ribonucleoside (NR) uptake permease (TC 4.B.1) family.</text>
</comment>
<dbReference type="PANTHER" id="PTHR36122:SF2">
    <property type="entry name" value="NICOTINAMIDE RIBOSIDE TRANSPORTER PNUC"/>
    <property type="match status" value="1"/>
</dbReference>
<evidence type="ECO:0000256" key="1">
    <source>
        <dbReference type="ARBA" id="ARBA00002672"/>
    </source>
</evidence>
<keyword evidence="7 10" id="KW-0812">Transmembrane</keyword>
<evidence type="ECO:0000256" key="2">
    <source>
        <dbReference type="ARBA" id="ARBA00004651"/>
    </source>
</evidence>
<dbReference type="AlphaFoldDB" id="A0A3D8J9V0"/>
<dbReference type="Proteomes" id="UP000256695">
    <property type="component" value="Unassembled WGS sequence"/>
</dbReference>
<evidence type="ECO:0000256" key="4">
    <source>
        <dbReference type="ARBA" id="ARBA00017522"/>
    </source>
</evidence>
<keyword evidence="9 10" id="KW-0472">Membrane</keyword>
<evidence type="ECO:0000256" key="10">
    <source>
        <dbReference type="SAM" id="Phobius"/>
    </source>
</evidence>
<dbReference type="GO" id="GO:0034257">
    <property type="term" value="F:nicotinamide riboside transmembrane transporter activity"/>
    <property type="evidence" value="ECO:0007669"/>
    <property type="project" value="InterPro"/>
</dbReference>
<reference evidence="11 12" key="1">
    <citation type="submission" date="2018-04" db="EMBL/GenBank/DDBJ databases">
        <title>Novel Campyloabacter and Helicobacter Species and Strains.</title>
        <authorList>
            <person name="Mannion A.J."/>
            <person name="Shen Z."/>
            <person name="Fox J.G."/>
        </authorList>
    </citation>
    <scope>NUCLEOTIDE SEQUENCE [LARGE SCALE GENOMIC DNA]</scope>
    <source>
        <strain evidence="11 12">MIT 04-9362</strain>
    </source>
</reference>
<evidence type="ECO:0000313" key="11">
    <source>
        <dbReference type="EMBL" id="RDU74208.1"/>
    </source>
</evidence>
<name>A0A3D8J9V0_9HELI</name>
<gene>
    <name evidence="11" type="ORF">CQA57_02770</name>
</gene>
<dbReference type="PANTHER" id="PTHR36122">
    <property type="entry name" value="NICOTINAMIDE RIBOSIDE TRANSPORTER PNUC"/>
    <property type="match status" value="1"/>
</dbReference>
<comment type="function">
    <text evidence="1">Required for nicotinamide riboside transport across the inner membrane.</text>
</comment>
<dbReference type="NCBIfam" id="TIGR01528">
    <property type="entry name" value="NMN_trans_PnuC"/>
    <property type="match status" value="1"/>
</dbReference>
<evidence type="ECO:0000256" key="7">
    <source>
        <dbReference type="ARBA" id="ARBA00022692"/>
    </source>
</evidence>
<evidence type="ECO:0000256" key="3">
    <source>
        <dbReference type="ARBA" id="ARBA00006669"/>
    </source>
</evidence>
<organism evidence="11 12">
    <name type="scientific">Helicobacter anseris</name>
    <dbReference type="NCBI Taxonomy" id="375926"/>
    <lineage>
        <taxon>Bacteria</taxon>
        <taxon>Pseudomonadati</taxon>
        <taxon>Campylobacterota</taxon>
        <taxon>Epsilonproteobacteria</taxon>
        <taxon>Campylobacterales</taxon>
        <taxon>Helicobacteraceae</taxon>
        <taxon>Helicobacter</taxon>
    </lineage>
</organism>
<evidence type="ECO:0000313" key="12">
    <source>
        <dbReference type="Proteomes" id="UP000256695"/>
    </source>
</evidence>
<evidence type="ECO:0000256" key="5">
    <source>
        <dbReference type="ARBA" id="ARBA00022448"/>
    </source>
</evidence>
<keyword evidence="12" id="KW-1185">Reference proteome</keyword>
<comment type="caution">
    <text evidence="11">The sequence shown here is derived from an EMBL/GenBank/DDBJ whole genome shotgun (WGS) entry which is preliminary data.</text>
</comment>
<dbReference type="Pfam" id="PF04973">
    <property type="entry name" value="NMN_transporter"/>
    <property type="match status" value="1"/>
</dbReference>
<feature type="transmembrane region" description="Helical" evidence="10">
    <location>
        <begin position="80"/>
        <end position="101"/>
    </location>
</feature>
<feature type="transmembrane region" description="Helical" evidence="10">
    <location>
        <begin position="147"/>
        <end position="166"/>
    </location>
</feature>
<evidence type="ECO:0000256" key="6">
    <source>
        <dbReference type="ARBA" id="ARBA00022475"/>
    </source>
</evidence>
<evidence type="ECO:0000256" key="9">
    <source>
        <dbReference type="ARBA" id="ARBA00023136"/>
    </source>
</evidence>
<protein>
    <recommendedName>
        <fullName evidence="4">Nicotinamide riboside transporter PnuC</fullName>
    </recommendedName>
</protein>
<keyword evidence="8 10" id="KW-1133">Transmembrane helix</keyword>
<dbReference type="InterPro" id="IPR006419">
    <property type="entry name" value="NMN_transpt_PnuC"/>
</dbReference>
<feature type="transmembrane region" description="Helical" evidence="10">
    <location>
        <begin position="173"/>
        <end position="191"/>
    </location>
</feature>
<evidence type="ECO:0000256" key="8">
    <source>
        <dbReference type="ARBA" id="ARBA00022989"/>
    </source>
</evidence>
<feature type="transmembrane region" description="Helical" evidence="10">
    <location>
        <begin position="47"/>
        <end position="74"/>
    </location>
</feature>
<dbReference type="GO" id="GO:0005886">
    <property type="term" value="C:plasma membrane"/>
    <property type="evidence" value="ECO:0007669"/>
    <property type="project" value="UniProtKB-SubCell"/>
</dbReference>
<accession>A0A3D8J9V0</accession>
<keyword evidence="6" id="KW-1003">Cell membrane</keyword>
<dbReference type="EMBL" id="NXLX01000004">
    <property type="protein sequence ID" value="RDU74208.1"/>
    <property type="molecule type" value="Genomic_DNA"/>
</dbReference>
<dbReference type="OrthoDB" id="5363132at2"/>
<feature type="transmembrane region" description="Helical" evidence="10">
    <location>
        <begin position="197"/>
        <end position="216"/>
    </location>
</feature>
<sequence>MCFLKLQFANLHFYFWLSLIICIFGSIATTLYFEIQILHLAIGISGILYAFFAGQGKIICFSFGLIYCLGYIYICYEAKLYGDLMLTILYIPLNILGIFTWKKNQNLSKTKILIRKLTKHNFIMYISAGLFVSLIYGFFLKKIHSEFPFLNAFSTMAQILAFYLQIQRYQENYLIVTFANGILCYIWLNLFLQQTTYLPQLFNATIFLLLGIFYYFKWKKEAQ</sequence>
<keyword evidence="5" id="KW-0813">Transport</keyword>
<feature type="transmembrane region" description="Helical" evidence="10">
    <location>
        <begin position="122"/>
        <end position="141"/>
    </location>
</feature>
<comment type="subcellular location">
    <subcellularLocation>
        <location evidence="2">Cell membrane</location>
        <topology evidence="2">Multi-pass membrane protein</topology>
    </subcellularLocation>
</comment>
<dbReference type="RefSeq" id="WP_115578716.1">
    <property type="nucleotide sequence ID" value="NZ_NXLX01000004.1"/>
</dbReference>
<proteinExistence type="inferred from homology"/>